<dbReference type="InterPro" id="IPR018247">
    <property type="entry name" value="EF_Hand_1_Ca_BS"/>
</dbReference>
<protein>
    <recommendedName>
        <fullName evidence="3">EF-hand domain-containing protein</fullName>
    </recommendedName>
</protein>
<evidence type="ECO:0000313" key="5">
    <source>
        <dbReference type="Proteomes" id="UP000197290"/>
    </source>
</evidence>
<name>A0A245ZGG2_9SPHN</name>
<dbReference type="GO" id="GO:0005509">
    <property type="term" value="F:calcium ion binding"/>
    <property type="evidence" value="ECO:0007669"/>
    <property type="project" value="InterPro"/>
</dbReference>
<dbReference type="AlphaFoldDB" id="A0A245ZGG2"/>
<dbReference type="RefSeq" id="WP_143559658.1">
    <property type="nucleotide sequence ID" value="NZ_NBBI01000005.1"/>
</dbReference>
<organism evidence="4 5">
    <name type="scientific">Sphingomonas dokdonensis</name>
    <dbReference type="NCBI Taxonomy" id="344880"/>
    <lineage>
        <taxon>Bacteria</taxon>
        <taxon>Pseudomonadati</taxon>
        <taxon>Pseudomonadota</taxon>
        <taxon>Alphaproteobacteria</taxon>
        <taxon>Sphingomonadales</taxon>
        <taxon>Sphingomonadaceae</taxon>
        <taxon>Sphingomonas</taxon>
    </lineage>
</organism>
<feature type="signal peptide" evidence="2">
    <location>
        <begin position="1"/>
        <end position="19"/>
    </location>
</feature>
<keyword evidence="2" id="KW-0732">Signal</keyword>
<evidence type="ECO:0000259" key="3">
    <source>
        <dbReference type="PROSITE" id="PS50222"/>
    </source>
</evidence>
<sequence length="141" mass="14369">MLKHVLAVSSLAIAAPVFAQSAETSTPTAAAPTPGASAAPKQGAATPATEPTPAAQTPDQVSAIVAAEFAAYDKDRNNMLDKTEFAAWMDALKAKAPPGGDKPGDVAWNEAAFAQADKDKSQWLTQAELTAFLGSSLKASG</sequence>
<feature type="chain" id="PRO_5012987028" description="EF-hand domain-containing protein" evidence="2">
    <location>
        <begin position="20"/>
        <end position="141"/>
    </location>
</feature>
<evidence type="ECO:0000256" key="1">
    <source>
        <dbReference type="SAM" id="MobiDB-lite"/>
    </source>
</evidence>
<dbReference type="InterPro" id="IPR002048">
    <property type="entry name" value="EF_hand_dom"/>
</dbReference>
<dbReference type="PROSITE" id="PS00018">
    <property type="entry name" value="EF_HAND_1"/>
    <property type="match status" value="2"/>
</dbReference>
<accession>A0A245ZGG2</accession>
<keyword evidence="5" id="KW-1185">Reference proteome</keyword>
<dbReference type="OrthoDB" id="7450668at2"/>
<dbReference type="SUPFAM" id="SSF47473">
    <property type="entry name" value="EF-hand"/>
    <property type="match status" value="1"/>
</dbReference>
<comment type="caution">
    <text evidence="4">The sequence shown here is derived from an EMBL/GenBank/DDBJ whole genome shotgun (WGS) entry which is preliminary data.</text>
</comment>
<dbReference type="InterPro" id="IPR011992">
    <property type="entry name" value="EF-hand-dom_pair"/>
</dbReference>
<evidence type="ECO:0000256" key="2">
    <source>
        <dbReference type="SAM" id="SignalP"/>
    </source>
</evidence>
<evidence type="ECO:0000313" key="4">
    <source>
        <dbReference type="EMBL" id="OWK28818.1"/>
    </source>
</evidence>
<dbReference type="PROSITE" id="PS50222">
    <property type="entry name" value="EF_HAND_2"/>
    <property type="match status" value="1"/>
</dbReference>
<gene>
    <name evidence="4" type="ORF">SPDO_26530</name>
</gene>
<dbReference type="Proteomes" id="UP000197290">
    <property type="component" value="Unassembled WGS sequence"/>
</dbReference>
<dbReference type="EMBL" id="NBBI01000005">
    <property type="protein sequence ID" value="OWK28818.1"/>
    <property type="molecule type" value="Genomic_DNA"/>
</dbReference>
<dbReference type="Gene3D" id="1.10.238.10">
    <property type="entry name" value="EF-hand"/>
    <property type="match status" value="1"/>
</dbReference>
<feature type="domain" description="EF-hand" evidence="3">
    <location>
        <begin position="60"/>
        <end position="95"/>
    </location>
</feature>
<reference evidence="4 5" key="1">
    <citation type="submission" date="2017-03" db="EMBL/GenBank/DDBJ databases">
        <title>Genome sequence of Sphingomonas dokdonensis DSM 21029.</title>
        <authorList>
            <person name="Poehlein A."/>
            <person name="Wuebbeler J.H."/>
            <person name="Steinbuechel A."/>
            <person name="Daniel R."/>
        </authorList>
    </citation>
    <scope>NUCLEOTIDE SEQUENCE [LARGE SCALE GENOMIC DNA]</scope>
    <source>
        <strain evidence="4 5">DSM 21029</strain>
    </source>
</reference>
<proteinExistence type="predicted"/>
<feature type="region of interest" description="Disordered" evidence="1">
    <location>
        <begin position="25"/>
        <end position="58"/>
    </location>
</feature>